<comment type="caution">
    <text evidence="1">The sequence shown here is derived from an EMBL/GenBank/DDBJ whole genome shotgun (WGS) entry which is preliminary data.</text>
</comment>
<dbReference type="Pfam" id="PF14223">
    <property type="entry name" value="Retrotran_gag_2"/>
    <property type="match status" value="1"/>
</dbReference>
<keyword evidence="2" id="KW-1185">Reference proteome</keyword>
<evidence type="ECO:0000313" key="2">
    <source>
        <dbReference type="Proteomes" id="UP001188597"/>
    </source>
</evidence>
<dbReference type="EMBL" id="JAVXUP010001604">
    <property type="protein sequence ID" value="KAK3009844.1"/>
    <property type="molecule type" value="Genomic_DNA"/>
</dbReference>
<protein>
    <submittedName>
        <fullName evidence="1">Uncharacterized protein</fullName>
    </submittedName>
</protein>
<accession>A0AA88VM15</accession>
<proteinExistence type="predicted"/>
<gene>
    <name evidence="1" type="ORF">RJ639_010484</name>
</gene>
<evidence type="ECO:0000313" key="1">
    <source>
        <dbReference type="EMBL" id="KAK3009844.1"/>
    </source>
</evidence>
<dbReference type="AlphaFoldDB" id="A0AA88VM15"/>
<reference evidence="1" key="1">
    <citation type="submission" date="2022-12" db="EMBL/GenBank/DDBJ databases">
        <title>Draft genome assemblies for two species of Escallonia (Escalloniales).</title>
        <authorList>
            <person name="Chanderbali A."/>
            <person name="Dervinis C."/>
            <person name="Anghel I."/>
            <person name="Soltis D."/>
            <person name="Soltis P."/>
            <person name="Zapata F."/>
        </authorList>
    </citation>
    <scope>NUCLEOTIDE SEQUENCE</scope>
    <source>
        <strain evidence="1">UCBG64.0493</strain>
        <tissue evidence="1">Leaf</tissue>
    </source>
</reference>
<name>A0AA88VM15_9ASTE</name>
<organism evidence="1 2">
    <name type="scientific">Escallonia herrerae</name>
    <dbReference type="NCBI Taxonomy" id="1293975"/>
    <lineage>
        <taxon>Eukaryota</taxon>
        <taxon>Viridiplantae</taxon>
        <taxon>Streptophyta</taxon>
        <taxon>Embryophyta</taxon>
        <taxon>Tracheophyta</taxon>
        <taxon>Spermatophyta</taxon>
        <taxon>Magnoliopsida</taxon>
        <taxon>eudicotyledons</taxon>
        <taxon>Gunneridae</taxon>
        <taxon>Pentapetalae</taxon>
        <taxon>asterids</taxon>
        <taxon>campanulids</taxon>
        <taxon>Escalloniales</taxon>
        <taxon>Escalloniaceae</taxon>
        <taxon>Escallonia</taxon>
    </lineage>
</organism>
<sequence>MGTDELKTIGFIRQWINHSVLCHVAERTNARSLWRKLEAMYEPKNAENLAYMTRRLVNPKFKEAYSVAEYFIDIRSLELGHFRDEAR</sequence>
<dbReference type="Proteomes" id="UP001188597">
    <property type="component" value="Unassembled WGS sequence"/>
</dbReference>